<evidence type="ECO:0000256" key="1">
    <source>
        <dbReference type="SAM" id="Phobius"/>
    </source>
</evidence>
<evidence type="ECO:0008006" key="4">
    <source>
        <dbReference type="Google" id="ProtNLM"/>
    </source>
</evidence>
<accession>A0A1Q6A4U2</accession>
<proteinExistence type="predicted"/>
<sequence length="116" mass="13925">MQSKYPVVVVPFLKVAGMALYPFILVSDKRFLDDDVLIRHETIHLKQEAELLVIPFYIIYALNYLINYVIYKNHDKAYRAICFEREAYANEQHANYLVKRKLWAWRFYLITKGLHL</sequence>
<gene>
    <name evidence="2" type="ORF">RG47T_4514</name>
</gene>
<dbReference type="Proteomes" id="UP000186720">
    <property type="component" value="Unassembled WGS sequence"/>
</dbReference>
<feature type="transmembrane region" description="Helical" evidence="1">
    <location>
        <begin position="51"/>
        <end position="71"/>
    </location>
</feature>
<dbReference type="RefSeq" id="WP_245770825.1">
    <property type="nucleotide sequence ID" value="NZ_FPAM01000007.1"/>
</dbReference>
<organism evidence="2 3">
    <name type="scientific">Mucilaginibacter polytrichastri</name>
    <dbReference type="NCBI Taxonomy" id="1302689"/>
    <lineage>
        <taxon>Bacteria</taxon>
        <taxon>Pseudomonadati</taxon>
        <taxon>Bacteroidota</taxon>
        <taxon>Sphingobacteriia</taxon>
        <taxon>Sphingobacteriales</taxon>
        <taxon>Sphingobacteriaceae</taxon>
        <taxon>Mucilaginibacter</taxon>
    </lineage>
</organism>
<evidence type="ECO:0000313" key="3">
    <source>
        <dbReference type="Proteomes" id="UP000186720"/>
    </source>
</evidence>
<evidence type="ECO:0000313" key="2">
    <source>
        <dbReference type="EMBL" id="OKS89034.1"/>
    </source>
</evidence>
<comment type="caution">
    <text evidence="2">The sequence shown here is derived from an EMBL/GenBank/DDBJ whole genome shotgun (WGS) entry which is preliminary data.</text>
</comment>
<keyword evidence="3" id="KW-1185">Reference proteome</keyword>
<name>A0A1Q6A4U2_9SPHI</name>
<keyword evidence="1" id="KW-1133">Transmembrane helix</keyword>
<dbReference type="STRING" id="1302689.RG47T_4514"/>
<keyword evidence="1" id="KW-0812">Transmembrane</keyword>
<keyword evidence="1" id="KW-0472">Membrane</keyword>
<reference evidence="2 3" key="1">
    <citation type="submission" date="2016-11" db="EMBL/GenBank/DDBJ databases">
        <title>Whole Genome Sequencing of Mucilaginibacter polytrichastri RG4-7(T) isolated from the moss sample.</title>
        <authorList>
            <person name="Li Y."/>
        </authorList>
    </citation>
    <scope>NUCLEOTIDE SEQUENCE [LARGE SCALE GENOMIC DNA]</scope>
    <source>
        <strain evidence="2 3">RG4-7</strain>
    </source>
</reference>
<feature type="transmembrane region" description="Helical" evidence="1">
    <location>
        <begin position="7"/>
        <end position="26"/>
    </location>
</feature>
<dbReference type="AlphaFoldDB" id="A0A1Q6A4U2"/>
<dbReference type="EMBL" id="MPPL01000001">
    <property type="protein sequence ID" value="OKS89034.1"/>
    <property type="molecule type" value="Genomic_DNA"/>
</dbReference>
<protein>
    <recommendedName>
        <fullName evidence="4">DUF4157 domain-containing protein</fullName>
    </recommendedName>
</protein>